<protein>
    <submittedName>
        <fullName evidence="1">Uncharacterized protein</fullName>
    </submittedName>
</protein>
<name>A0A080ZGS0_PHYNI</name>
<organism evidence="1 2">
    <name type="scientific">Phytophthora nicotianae P1976</name>
    <dbReference type="NCBI Taxonomy" id="1317066"/>
    <lineage>
        <taxon>Eukaryota</taxon>
        <taxon>Sar</taxon>
        <taxon>Stramenopiles</taxon>
        <taxon>Oomycota</taxon>
        <taxon>Peronosporomycetes</taxon>
        <taxon>Peronosporales</taxon>
        <taxon>Peronosporaceae</taxon>
        <taxon>Phytophthora</taxon>
    </lineage>
</organism>
<proteinExistence type="predicted"/>
<sequence>MSGVDAYYVLASGCKNHQSTSVSHFCVDGMAEYLEFAFRNSPYAMTKE</sequence>
<accession>A0A080ZGS0</accession>
<dbReference type="Proteomes" id="UP000028582">
    <property type="component" value="Unassembled WGS sequence"/>
</dbReference>
<dbReference type="EMBL" id="ANJA01003145">
    <property type="protein sequence ID" value="ETO65831.1"/>
    <property type="molecule type" value="Genomic_DNA"/>
</dbReference>
<dbReference type="AlphaFoldDB" id="A0A080ZGS0"/>
<evidence type="ECO:0000313" key="2">
    <source>
        <dbReference type="Proteomes" id="UP000028582"/>
    </source>
</evidence>
<gene>
    <name evidence="1" type="ORF">F444_16906</name>
</gene>
<comment type="caution">
    <text evidence="1">The sequence shown here is derived from an EMBL/GenBank/DDBJ whole genome shotgun (WGS) entry which is preliminary data.</text>
</comment>
<evidence type="ECO:0000313" key="1">
    <source>
        <dbReference type="EMBL" id="ETO65831.1"/>
    </source>
</evidence>
<reference evidence="1 2" key="1">
    <citation type="submission" date="2013-11" db="EMBL/GenBank/DDBJ databases">
        <title>The Genome Sequence of Phytophthora parasitica P1976.</title>
        <authorList>
            <consortium name="The Broad Institute Genomics Platform"/>
            <person name="Russ C."/>
            <person name="Tyler B."/>
            <person name="Panabieres F."/>
            <person name="Shan W."/>
            <person name="Tripathy S."/>
            <person name="Grunwald N."/>
            <person name="Machado M."/>
            <person name="Johnson C.S."/>
            <person name="Walker B."/>
            <person name="Young S."/>
            <person name="Zeng Q."/>
            <person name="Gargeya S."/>
            <person name="Fitzgerald M."/>
            <person name="Haas B."/>
            <person name="Abouelleil A."/>
            <person name="Allen A.W."/>
            <person name="Alvarado L."/>
            <person name="Arachchi H.M."/>
            <person name="Berlin A.M."/>
            <person name="Chapman S.B."/>
            <person name="Gainer-Dewar J."/>
            <person name="Goldberg J."/>
            <person name="Griggs A."/>
            <person name="Gujja S."/>
            <person name="Hansen M."/>
            <person name="Howarth C."/>
            <person name="Imamovic A."/>
            <person name="Ireland A."/>
            <person name="Larimer J."/>
            <person name="McCowan C."/>
            <person name="Murphy C."/>
            <person name="Pearson M."/>
            <person name="Poon T.W."/>
            <person name="Priest M."/>
            <person name="Roberts A."/>
            <person name="Saif S."/>
            <person name="Shea T."/>
            <person name="Sisk P."/>
            <person name="Sykes S."/>
            <person name="Wortman J."/>
            <person name="Nusbaum C."/>
            <person name="Birren B."/>
        </authorList>
    </citation>
    <scope>NUCLEOTIDE SEQUENCE [LARGE SCALE GENOMIC DNA]</scope>
    <source>
        <strain evidence="1 2">P1976</strain>
    </source>
</reference>